<keyword evidence="10" id="KW-1185">Reference proteome</keyword>
<dbReference type="Pfam" id="PF26200">
    <property type="entry name" value="Rcat_RNF216"/>
    <property type="match status" value="1"/>
</dbReference>
<evidence type="ECO:0000256" key="4">
    <source>
        <dbReference type="ARBA" id="ARBA00022737"/>
    </source>
</evidence>
<dbReference type="Gene3D" id="1.20.120.1750">
    <property type="match status" value="1"/>
</dbReference>
<dbReference type="EMBL" id="JAPFFF010000002">
    <property type="protein sequence ID" value="KAK8896061.1"/>
    <property type="molecule type" value="Genomic_DNA"/>
</dbReference>
<evidence type="ECO:0000313" key="9">
    <source>
        <dbReference type="EMBL" id="KAK8896061.1"/>
    </source>
</evidence>
<dbReference type="PANTHER" id="PTHR22770:SF47">
    <property type="entry name" value="E3 UBIQUITIN-PROTEIN LIGASE RNF216"/>
    <property type="match status" value="1"/>
</dbReference>
<dbReference type="PANTHER" id="PTHR22770">
    <property type="entry name" value="UBIQUITIN CONJUGATING ENZYME 7 INTERACTING PROTEIN-RELATED"/>
    <property type="match status" value="1"/>
</dbReference>
<dbReference type="PROSITE" id="PS51873">
    <property type="entry name" value="TRIAD"/>
    <property type="match status" value="1"/>
</dbReference>
<dbReference type="InterPro" id="IPR002867">
    <property type="entry name" value="IBR_dom"/>
</dbReference>
<organism evidence="9 10">
    <name type="scientific">Tritrichomonas musculus</name>
    <dbReference type="NCBI Taxonomy" id="1915356"/>
    <lineage>
        <taxon>Eukaryota</taxon>
        <taxon>Metamonada</taxon>
        <taxon>Parabasalia</taxon>
        <taxon>Tritrichomonadida</taxon>
        <taxon>Tritrichomonadidae</taxon>
        <taxon>Tritrichomonas</taxon>
    </lineage>
</organism>
<evidence type="ECO:0000256" key="5">
    <source>
        <dbReference type="ARBA" id="ARBA00022771"/>
    </source>
</evidence>
<keyword evidence="4" id="KW-0677">Repeat</keyword>
<evidence type="ECO:0000256" key="3">
    <source>
        <dbReference type="ARBA" id="ARBA00022723"/>
    </source>
</evidence>
<evidence type="ECO:0000313" key="10">
    <source>
        <dbReference type="Proteomes" id="UP001470230"/>
    </source>
</evidence>
<evidence type="ECO:0000256" key="1">
    <source>
        <dbReference type="ARBA" id="ARBA00004906"/>
    </source>
</evidence>
<comment type="caution">
    <text evidence="9">The sequence shown here is derived from an EMBL/GenBank/DDBJ whole genome shotgun (WGS) entry which is preliminary data.</text>
</comment>
<protein>
    <recommendedName>
        <fullName evidence="8">RING-type domain-containing protein</fullName>
    </recommendedName>
</protein>
<evidence type="ECO:0000256" key="2">
    <source>
        <dbReference type="ARBA" id="ARBA00022679"/>
    </source>
</evidence>
<evidence type="ECO:0000256" key="6">
    <source>
        <dbReference type="ARBA" id="ARBA00022786"/>
    </source>
</evidence>
<dbReference type="Proteomes" id="UP001470230">
    <property type="component" value="Unassembled WGS sequence"/>
</dbReference>
<name>A0ABR2KZ45_9EUKA</name>
<feature type="domain" description="RING-type" evidence="8">
    <location>
        <begin position="75"/>
        <end position="279"/>
    </location>
</feature>
<dbReference type="InterPro" id="IPR044066">
    <property type="entry name" value="TRIAD_supradom"/>
</dbReference>
<dbReference type="SMART" id="SM00647">
    <property type="entry name" value="IBR"/>
    <property type="match status" value="2"/>
</dbReference>
<sequence>MEYWNYQFDRSIQERDDASYALALQMQMEMEQQRIENERINLINEAEDEDFAKVLQNHYEEEERNERKRRQEEENIVECGCCCTPLPFQEMAQCPEGHLICKRCIIMSIEAALGEGRVRTECPNINCKRCISNSELERILPQSVMKRLDETEAFNALNSVNIRGLRTCWRCGLKTIDESNTNPYICPQCSEKTCISCNKKYHPGRTCEQADMDPNRIVELKMSEAVVRSCPRCNTQFVKDEGCNHMTCPRCRTEFCYLCGQVIPNGKVRKHYQKCKQFIDNAKYNQEHIEMARRQALNDMQLPF</sequence>
<keyword evidence="7" id="KW-0862">Zinc</keyword>
<reference evidence="9 10" key="1">
    <citation type="submission" date="2024-04" db="EMBL/GenBank/DDBJ databases">
        <title>Tritrichomonas musculus Genome.</title>
        <authorList>
            <person name="Alves-Ferreira E."/>
            <person name="Grigg M."/>
            <person name="Lorenzi H."/>
            <person name="Galac M."/>
        </authorList>
    </citation>
    <scope>NUCLEOTIDE SEQUENCE [LARGE SCALE GENOMIC DNA]</scope>
    <source>
        <strain evidence="9 10">EAF2021</strain>
    </source>
</reference>
<accession>A0ABR2KZ45</accession>
<dbReference type="SUPFAM" id="SSF57850">
    <property type="entry name" value="RING/U-box"/>
    <property type="match status" value="3"/>
</dbReference>
<dbReference type="Pfam" id="PF26191">
    <property type="entry name" value="RING-HC_RBR_RNF216"/>
    <property type="match status" value="1"/>
</dbReference>
<keyword evidence="5" id="KW-0863">Zinc-finger</keyword>
<evidence type="ECO:0000259" key="8">
    <source>
        <dbReference type="PROSITE" id="PS51873"/>
    </source>
</evidence>
<comment type="pathway">
    <text evidence="1">Protein modification; protein ubiquitination.</text>
</comment>
<dbReference type="InterPro" id="IPR051628">
    <property type="entry name" value="LUBAC_E3_Ligases"/>
</dbReference>
<keyword evidence="2" id="KW-0808">Transferase</keyword>
<proteinExistence type="predicted"/>
<evidence type="ECO:0000256" key="7">
    <source>
        <dbReference type="ARBA" id="ARBA00022833"/>
    </source>
</evidence>
<keyword evidence="3" id="KW-0479">Metal-binding</keyword>
<dbReference type="InterPro" id="IPR047544">
    <property type="entry name" value="RING-HC_RBR_RNF216"/>
</dbReference>
<gene>
    <name evidence="9" type="ORF">M9Y10_013951</name>
</gene>
<keyword evidence="6" id="KW-0833">Ubl conjugation pathway</keyword>